<name>A0AAD7BPP5_9AGAR</name>
<gene>
    <name evidence="1" type="ORF">FB45DRAFT_1059925</name>
</gene>
<protein>
    <recommendedName>
        <fullName evidence="3">F-box domain-containing protein</fullName>
    </recommendedName>
</protein>
<dbReference type="Proteomes" id="UP001221142">
    <property type="component" value="Unassembled WGS sequence"/>
</dbReference>
<sequence>MSLPDCPLDIILELAKNLDLTDSLHLAATCTTFAEMRHSPSFWIESLKRMETFHRRPLPCPIGTDLTTLPLDKLRDIAIHAYKLRKDWAAESLNPVRVGKFDMGFHDANFDAQIVWTPSILCIPGTGMIVTISPNHFTCWDASSGAKIGACFYGDASIGWSEWILSRPFHIPGMFYLGIASESDDHFGNRELKLTVHLHDLFPSPICSRLLDAVVVNEDTIGAVTSNFEVGWPGYQIAQLVRTAVTPRSSYPVAIVDISNAETLTLPPVLSNIQLPTCSQVVQFSPAEWDDPVLRVGTPFCYQHSSHLSWMNPGSSLSSALICSHAEDLGLLQYTHEPSPRVDFRALPVSDEIRPAALRMDACALDDRLGALYVVKSGDETPCVHVLSYA</sequence>
<evidence type="ECO:0000313" key="2">
    <source>
        <dbReference type="Proteomes" id="UP001221142"/>
    </source>
</evidence>
<reference evidence="1" key="1">
    <citation type="submission" date="2023-03" db="EMBL/GenBank/DDBJ databases">
        <title>Massive genome expansion in bonnet fungi (Mycena s.s.) driven by repeated elements and novel gene families across ecological guilds.</title>
        <authorList>
            <consortium name="Lawrence Berkeley National Laboratory"/>
            <person name="Harder C.B."/>
            <person name="Miyauchi S."/>
            <person name="Viragh M."/>
            <person name="Kuo A."/>
            <person name="Thoen E."/>
            <person name="Andreopoulos B."/>
            <person name="Lu D."/>
            <person name="Skrede I."/>
            <person name="Drula E."/>
            <person name="Henrissat B."/>
            <person name="Morin E."/>
            <person name="Kohler A."/>
            <person name="Barry K."/>
            <person name="LaButti K."/>
            <person name="Morin E."/>
            <person name="Salamov A."/>
            <person name="Lipzen A."/>
            <person name="Mereny Z."/>
            <person name="Hegedus B."/>
            <person name="Baldrian P."/>
            <person name="Stursova M."/>
            <person name="Weitz H."/>
            <person name="Taylor A."/>
            <person name="Grigoriev I.V."/>
            <person name="Nagy L.G."/>
            <person name="Martin F."/>
            <person name="Kauserud H."/>
        </authorList>
    </citation>
    <scope>NUCLEOTIDE SEQUENCE</scope>
    <source>
        <strain evidence="1">9284</strain>
    </source>
</reference>
<comment type="caution">
    <text evidence="1">The sequence shown here is derived from an EMBL/GenBank/DDBJ whole genome shotgun (WGS) entry which is preliminary data.</text>
</comment>
<evidence type="ECO:0000313" key="1">
    <source>
        <dbReference type="EMBL" id="KAJ7627101.1"/>
    </source>
</evidence>
<dbReference type="AlphaFoldDB" id="A0AAD7BPP5"/>
<evidence type="ECO:0008006" key="3">
    <source>
        <dbReference type="Google" id="ProtNLM"/>
    </source>
</evidence>
<organism evidence="1 2">
    <name type="scientific">Roridomyces roridus</name>
    <dbReference type="NCBI Taxonomy" id="1738132"/>
    <lineage>
        <taxon>Eukaryota</taxon>
        <taxon>Fungi</taxon>
        <taxon>Dikarya</taxon>
        <taxon>Basidiomycota</taxon>
        <taxon>Agaricomycotina</taxon>
        <taxon>Agaricomycetes</taxon>
        <taxon>Agaricomycetidae</taxon>
        <taxon>Agaricales</taxon>
        <taxon>Marasmiineae</taxon>
        <taxon>Mycenaceae</taxon>
        <taxon>Roridomyces</taxon>
    </lineage>
</organism>
<proteinExistence type="predicted"/>
<keyword evidence="2" id="KW-1185">Reference proteome</keyword>
<dbReference type="EMBL" id="JARKIF010000011">
    <property type="protein sequence ID" value="KAJ7627101.1"/>
    <property type="molecule type" value="Genomic_DNA"/>
</dbReference>
<accession>A0AAD7BPP5</accession>